<evidence type="ECO:0000313" key="2">
    <source>
        <dbReference type="EMBL" id="KAK3800385.1"/>
    </source>
</evidence>
<evidence type="ECO:0000313" key="3">
    <source>
        <dbReference type="Proteomes" id="UP001283361"/>
    </source>
</evidence>
<protein>
    <submittedName>
        <fullName evidence="2">Uncharacterized protein</fullName>
    </submittedName>
</protein>
<reference evidence="2" key="1">
    <citation type="journal article" date="2023" name="G3 (Bethesda)">
        <title>A reference genome for the long-term kleptoplast-retaining sea slug Elysia crispata morphotype clarki.</title>
        <authorList>
            <person name="Eastman K.E."/>
            <person name="Pendleton A.L."/>
            <person name="Shaikh M.A."/>
            <person name="Suttiyut T."/>
            <person name="Ogas R."/>
            <person name="Tomko P."/>
            <person name="Gavelis G."/>
            <person name="Widhalm J.R."/>
            <person name="Wisecaver J.H."/>
        </authorList>
    </citation>
    <scope>NUCLEOTIDE SEQUENCE</scope>
    <source>
        <strain evidence="2">ECLA1</strain>
    </source>
</reference>
<accession>A0AAE1EBB8</accession>
<feature type="region of interest" description="Disordered" evidence="1">
    <location>
        <begin position="42"/>
        <end position="67"/>
    </location>
</feature>
<dbReference type="EMBL" id="JAWDGP010000459">
    <property type="protein sequence ID" value="KAK3800385.1"/>
    <property type="molecule type" value="Genomic_DNA"/>
</dbReference>
<organism evidence="2 3">
    <name type="scientific">Elysia crispata</name>
    <name type="common">lettuce slug</name>
    <dbReference type="NCBI Taxonomy" id="231223"/>
    <lineage>
        <taxon>Eukaryota</taxon>
        <taxon>Metazoa</taxon>
        <taxon>Spiralia</taxon>
        <taxon>Lophotrochozoa</taxon>
        <taxon>Mollusca</taxon>
        <taxon>Gastropoda</taxon>
        <taxon>Heterobranchia</taxon>
        <taxon>Euthyneura</taxon>
        <taxon>Panpulmonata</taxon>
        <taxon>Sacoglossa</taxon>
        <taxon>Placobranchoidea</taxon>
        <taxon>Plakobranchidae</taxon>
        <taxon>Elysia</taxon>
    </lineage>
</organism>
<dbReference type="Proteomes" id="UP001283361">
    <property type="component" value="Unassembled WGS sequence"/>
</dbReference>
<evidence type="ECO:0000256" key="1">
    <source>
        <dbReference type="SAM" id="MobiDB-lite"/>
    </source>
</evidence>
<comment type="caution">
    <text evidence="2">The sequence shown here is derived from an EMBL/GenBank/DDBJ whole genome shotgun (WGS) entry which is preliminary data.</text>
</comment>
<gene>
    <name evidence="2" type="ORF">RRG08_052770</name>
</gene>
<proteinExistence type="predicted"/>
<name>A0AAE1EBB8_9GAST</name>
<keyword evidence="3" id="KW-1185">Reference proteome</keyword>
<sequence length="99" mass="11074">MIDLIEILCSKMGQGCQDLEIKLLKRKKINIKANQIWARRGPPRMDCLPRGTGKSSRSGQWRRQRTAISQESPALGVSNLIELVIIEAAYFTSCGPTKC</sequence>
<dbReference type="AlphaFoldDB" id="A0AAE1EBB8"/>